<evidence type="ECO:0000256" key="5">
    <source>
        <dbReference type="ARBA" id="ARBA00022989"/>
    </source>
</evidence>
<reference evidence="9" key="1">
    <citation type="submission" date="2022-06" db="EMBL/GenBank/DDBJ databases">
        <authorList>
            <consortium name="SYNGENTA / RWTH Aachen University"/>
        </authorList>
    </citation>
    <scope>NUCLEOTIDE SEQUENCE</scope>
</reference>
<keyword evidence="3 7" id="KW-0812">Transmembrane</keyword>
<evidence type="ECO:0000256" key="6">
    <source>
        <dbReference type="ARBA" id="ARBA00023136"/>
    </source>
</evidence>
<proteinExistence type="inferred from homology"/>
<keyword evidence="4 7" id="KW-0256">Endoplasmic reticulum</keyword>
<evidence type="ECO:0000256" key="7">
    <source>
        <dbReference type="PIRNR" id="PIRNR031032"/>
    </source>
</evidence>
<evidence type="ECO:0000256" key="4">
    <source>
        <dbReference type="ARBA" id="ARBA00022824"/>
    </source>
</evidence>
<dbReference type="PIRSF" id="PIRSF031032">
    <property type="entry name" value="TMP_97_prd"/>
    <property type="match status" value="1"/>
</dbReference>
<dbReference type="EMBL" id="CALTRL010000007">
    <property type="protein sequence ID" value="CAH7665820.1"/>
    <property type="molecule type" value="Genomic_DNA"/>
</dbReference>
<evidence type="ECO:0000313" key="9">
    <source>
        <dbReference type="EMBL" id="CAH7665820.1"/>
    </source>
</evidence>
<sequence length="178" mass="20752">MSTERVDRLYIAFFLIHTIATLVIDIQSLLPAVLVFKPFKSLLDCYMRMTNDPLIIGAYTKDPNFLWFRFFLWHELIFLLPCFIFGTIGLMKDNHRIYPLLLGYGAAATTTTTTCVVIIAWGMNIYNLNMFQFFVLIASYVPFMLIPFCIMLDMYFRLQSLVKPHQNTLKSSKTFKKS</sequence>
<comment type="similarity">
    <text evidence="2">Belongs to the TMEM97/sigma-2 receptor family.</text>
</comment>
<dbReference type="AlphaFoldDB" id="A0AAV0AF74"/>
<gene>
    <name evidence="9" type="ORF">PPACK8108_LOCUS107</name>
</gene>
<evidence type="ECO:0000256" key="3">
    <source>
        <dbReference type="ARBA" id="ARBA00022692"/>
    </source>
</evidence>
<protein>
    <recommendedName>
        <fullName evidence="7">Efficient mitochondria targeting-associated protein 19</fullName>
    </recommendedName>
</protein>
<dbReference type="Proteomes" id="UP001153365">
    <property type="component" value="Unassembled WGS sequence"/>
</dbReference>
<evidence type="ECO:0000259" key="8">
    <source>
        <dbReference type="PROSITE" id="PS51751"/>
    </source>
</evidence>
<dbReference type="PANTHER" id="PTHR31204:SF1">
    <property type="entry name" value="SIGMA INTRACELLULAR RECEPTOR 2"/>
    <property type="match status" value="1"/>
</dbReference>
<keyword evidence="6 7" id="KW-0472">Membrane</keyword>
<feature type="transmembrane region" description="Helical" evidence="7">
    <location>
        <begin position="97"/>
        <end position="121"/>
    </location>
</feature>
<feature type="transmembrane region" description="Helical" evidence="7">
    <location>
        <begin position="12"/>
        <end position="34"/>
    </location>
</feature>
<evidence type="ECO:0000256" key="1">
    <source>
        <dbReference type="ARBA" id="ARBA00004477"/>
    </source>
</evidence>
<name>A0AAV0AF74_PHAPC</name>
<comment type="subcellular location">
    <subcellularLocation>
        <location evidence="1">Endoplasmic reticulum membrane</location>
        <topology evidence="1">Multi-pass membrane protein</topology>
    </subcellularLocation>
</comment>
<keyword evidence="10" id="KW-1185">Reference proteome</keyword>
<evidence type="ECO:0000256" key="2">
    <source>
        <dbReference type="ARBA" id="ARBA00009096"/>
    </source>
</evidence>
<feature type="transmembrane region" description="Helical" evidence="7">
    <location>
        <begin position="70"/>
        <end position="90"/>
    </location>
</feature>
<evidence type="ECO:0000313" key="10">
    <source>
        <dbReference type="Proteomes" id="UP001153365"/>
    </source>
</evidence>
<dbReference type="GO" id="GO:0005789">
    <property type="term" value="C:endoplasmic reticulum membrane"/>
    <property type="evidence" value="ECO:0007669"/>
    <property type="project" value="UniProtKB-SubCell"/>
</dbReference>
<feature type="transmembrane region" description="Helical" evidence="7">
    <location>
        <begin position="133"/>
        <end position="156"/>
    </location>
</feature>
<dbReference type="InterPro" id="IPR016964">
    <property type="entry name" value="Sigma2_recept"/>
</dbReference>
<organism evidence="9 10">
    <name type="scientific">Phakopsora pachyrhizi</name>
    <name type="common">Asian soybean rust disease fungus</name>
    <dbReference type="NCBI Taxonomy" id="170000"/>
    <lineage>
        <taxon>Eukaryota</taxon>
        <taxon>Fungi</taxon>
        <taxon>Dikarya</taxon>
        <taxon>Basidiomycota</taxon>
        <taxon>Pucciniomycotina</taxon>
        <taxon>Pucciniomycetes</taxon>
        <taxon>Pucciniales</taxon>
        <taxon>Phakopsoraceae</taxon>
        <taxon>Phakopsora</taxon>
    </lineage>
</organism>
<dbReference type="Pfam" id="PF05241">
    <property type="entry name" value="EBP"/>
    <property type="match status" value="1"/>
</dbReference>
<dbReference type="InterPro" id="IPR033118">
    <property type="entry name" value="EXPERA"/>
</dbReference>
<keyword evidence="5 7" id="KW-1133">Transmembrane helix</keyword>
<dbReference type="PANTHER" id="PTHR31204">
    <property type="entry name" value="SIGMA INTRACELLULAR RECEPTOR 2"/>
    <property type="match status" value="1"/>
</dbReference>
<feature type="domain" description="EXPERA" evidence="8">
    <location>
        <begin position="6"/>
        <end position="151"/>
    </location>
</feature>
<dbReference type="InterPro" id="IPR051987">
    <property type="entry name" value="Sigma-2_receptor-like"/>
</dbReference>
<dbReference type="PROSITE" id="PS51751">
    <property type="entry name" value="EXPERA"/>
    <property type="match status" value="1"/>
</dbReference>
<accession>A0AAV0AF74</accession>
<comment type="caution">
    <text evidence="9">The sequence shown here is derived from an EMBL/GenBank/DDBJ whole genome shotgun (WGS) entry which is preliminary data.</text>
</comment>